<evidence type="ECO:0000259" key="4">
    <source>
        <dbReference type="Pfam" id="PF13579"/>
    </source>
</evidence>
<dbReference type="GO" id="GO:0016757">
    <property type="term" value="F:glycosyltransferase activity"/>
    <property type="evidence" value="ECO:0007669"/>
    <property type="project" value="UniProtKB-KW"/>
</dbReference>
<proteinExistence type="predicted"/>
<dbReference type="eggNOG" id="COG0438">
    <property type="taxonomic scope" value="Bacteria"/>
</dbReference>
<dbReference type="OrthoDB" id="267054at2"/>
<dbReference type="STRING" id="886293.Sinac_0359"/>
<feature type="domain" description="Glycosyl transferase family 1" evidence="3">
    <location>
        <begin position="222"/>
        <end position="327"/>
    </location>
</feature>
<evidence type="ECO:0000256" key="2">
    <source>
        <dbReference type="ARBA" id="ARBA00022679"/>
    </source>
</evidence>
<dbReference type="PANTHER" id="PTHR12526:SF510">
    <property type="entry name" value="D-INOSITOL 3-PHOSPHATE GLYCOSYLTRANSFERASE"/>
    <property type="match status" value="1"/>
</dbReference>
<dbReference type="HOGENOM" id="CLU_620595_0_0_0"/>
<dbReference type="AlphaFoldDB" id="L0D5V9"/>
<keyword evidence="2 5" id="KW-0808">Transferase</keyword>
<dbReference type="Pfam" id="PF13579">
    <property type="entry name" value="Glyco_trans_4_4"/>
    <property type="match status" value="1"/>
</dbReference>
<dbReference type="InterPro" id="IPR028098">
    <property type="entry name" value="Glyco_trans_4-like_N"/>
</dbReference>
<protein>
    <submittedName>
        <fullName evidence="5">Glycosyltransferase</fullName>
    </submittedName>
</protein>
<dbReference type="KEGG" id="saci:Sinac_0359"/>
<dbReference type="Proteomes" id="UP000010798">
    <property type="component" value="Chromosome"/>
</dbReference>
<dbReference type="EMBL" id="CP003364">
    <property type="protein sequence ID" value="AGA24799.1"/>
    <property type="molecule type" value="Genomic_DNA"/>
</dbReference>
<evidence type="ECO:0000256" key="1">
    <source>
        <dbReference type="ARBA" id="ARBA00022676"/>
    </source>
</evidence>
<reference evidence="5 6" key="1">
    <citation type="submission" date="2012-02" db="EMBL/GenBank/DDBJ databases">
        <title>Complete sequence of chromosome of Singulisphaera acidiphila DSM 18658.</title>
        <authorList>
            <consortium name="US DOE Joint Genome Institute (JGI-PGF)"/>
            <person name="Lucas S."/>
            <person name="Copeland A."/>
            <person name="Lapidus A."/>
            <person name="Glavina del Rio T."/>
            <person name="Dalin E."/>
            <person name="Tice H."/>
            <person name="Bruce D."/>
            <person name="Goodwin L."/>
            <person name="Pitluck S."/>
            <person name="Peters L."/>
            <person name="Ovchinnikova G."/>
            <person name="Chertkov O."/>
            <person name="Kyrpides N."/>
            <person name="Mavromatis K."/>
            <person name="Ivanova N."/>
            <person name="Brettin T."/>
            <person name="Detter J.C."/>
            <person name="Han C."/>
            <person name="Larimer F."/>
            <person name="Land M."/>
            <person name="Hauser L."/>
            <person name="Markowitz V."/>
            <person name="Cheng J.-F."/>
            <person name="Hugenholtz P."/>
            <person name="Woyke T."/>
            <person name="Wu D."/>
            <person name="Tindall B."/>
            <person name="Pomrenke H."/>
            <person name="Brambilla E."/>
            <person name="Klenk H.-P."/>
            <person name="Eisen J.A."/>
        </authorList>
    </citation>
    <scope>NUCLEOTIDE SEQUENCE [LARGE SCALE GENOMIC DNA]</scope>
    <source>
        <strain evidence="6">ATCC BAA-1392 / DSM 18658 / VKM B-2454 / MOB10</strain>
    </source>
</reference>
<dbReference type="Gene3D" id="3.40.50.2000">
    <property type="entry name" value="Glycogen Phosphorylase B"/>
    <property type="match status" value="2"/>
</dbReference>
<keyword evidence="1" id="KW-0328">Glycosyltransferase</keyword>
<organism evidence="5 6">
    <name type="scientific">Singulisphaera acidiphila (strain ATCC BAA-1392 / DSM 18658 / VKM B-2454 / MOB10)</name>
    <dbReference type="NCBI Taxonomy" id="886293"/>
    <lineage>
        <taxon>Bacteria</taxon>
        <taxon>Pseudomonadati</taxon>
        <taxon>Planctomycetota</taxon>
        <taxon>Planctomycetia</taxon>
        <taxon>Isosphaerales</taxon>
        <taxon>Isosphaeraceae</taxon>
        <taxon>Singulisphaera</taxon>
    </lineage>
</organism>
<name>L0D5V9_SINAD</name>
<feature type="domain" description="Glycosyltransferase subfamily 4-like N-terminal" evidence="4">
    <location>
        <begin position="20"/>
        <end position="183"/>
    </location>
</feature>
<evidence type="ECO:0000313" key="5">
    <source>
        <dbReference type="EMBL" id="AGA24799.1"/>
    </source>
</evidence>
<dbReference type="SUPFAM" id="SSF53756">
    <property type="entry name" value="UDP-Glycosyltransferase/glycogen phosphorylase"/>
    <property type="match status" value="1"/>
</dbReference>
<dbReference type="PANTHER" id="PTHR12526">
    <property type="entry name" value="GLYCOSYLTRANSFERASE"/>
    <property type="match status" value="1"/>
</dbReference>
<sequence>MSLKRLLFASIHGYIDPSSGAAWASRDVLELMAARGVECRAISAGLLSYEREMSVEEILKPLGVPIRKAAPMAGMYPADSLEFDLGGVGVTLVPTASSQAERFVDPSEMNGFLARTARLIDEFRPQVMLTYGGHPASFALMKLARSRDVPVVFHLHNLAYPSRSTFDHATAILVPSEYCRRHYLQQLALESTAIPSPLIPERMVAPVRDPRYVTFINPQLSKGAAVVARIAVELHNRRPEIPLLIVEGRGAADALKAVRLDLSELRNLNRLPNLPNPRAIYRLSRMLLVPSLVRETFGRVAAEGLANGIPVLASDRGALPETLGDAGFVFTLPGRCTPQSVEAPTAHEVAPWVATIERLWDDSAWEVAHQERASVESRRWDPDLVADRYLSFFNAHGRRD</sequence>
<dbReference type="RefSeq" id="WP_015243984.1">
    <property type="nucleotide sequence ID" value="NC_019892.1"/>
</dbReference>
<evidence type="ECO:0000259" key="3">
    <source>
        <dbReference type="Pfam" id="PF00534"/>
    </source>
</evidence>
<dbReference type="Pfam" id="PF00534">
    <property type="entry name" value="Glycos_transf_1"/>
    <property type="match status" value="1"/>
</dbReference>
<evidence type="ECO:0000313" key="6">
    <source>
        <dbReference type="Proteomes" id="UP000010798"/>
    </source>
</evidence>
<dbReference type="InterPro" id="IPR001296">
    <property type="entry name" value="Glyco_trans_1"/>
</dbReference>
<accession>L0D5V9</accession>
<keyword evidence="6" id="KW-1185">Reference proteome</keyword>
<gene>
    <name evidence="5" type="ordered locus">Sinac_0359</name>
</gene>